<evidence type="ECO:0000313" key="3">
    <source>
        <dbReference type="Proteomes" id="UP000025227"/>
    </source>
</evidence>
<dbReference type="OMA" id="KSEMIHV"/>
<dbReference type="SUPFAM" id="SSF54236">
    <property type="entry name" value="Ubiquitin-like"/>
    <property type="match status" value="1"/>
</dbReference>
<organism evidence="3 4">
    <name type="scientific">Haemonchus contortus</name>
    <name type="common">Barber pole worm</name>
    <dbReference type="NCBI Taxonomy" id="6289"/>
    <lineage>
        <taxon>Eukaryota</taxon>
        <taxon>Metazoa</taxon>
        <taxon>Ecdysozoa</taxon>
        <taxon>Nematoda</taxon>
        <taxon>Chromadorea</taxon>
        <taxon>Rhabditida</taxon>
        <taxon>Rhabditina</taxon>
        <taxon>Rhabditomorpha</taxon>
        <taxon>Strongyloidea</taxon>
        <taxon>Trichostrongylidae</taxon>
        <taxon>Haemonchus</taxon>
    </lineage>
</organism>
<evidence type="ECO:0000313" key="4">
    <source>
        <dbReference type="WBParaSite" id="HCON_00186060-00001"/>
    </source>
</evidence>
<dbReference type="Gene3D" id="3.40.30.10">
    <property type="entry name" value="Glutaredoxin"/>
    <property type="match status" value="1"/>
</dbReference>
<keyword evidence="3" id="KW-1185">Reference proteome</keyword>
<dbReference type="Proteomes" id="UP000025227">
    <property type="component" value="Unplaced"/>
</dbReference>
<dbReference type="InterPro" id="IPR050730">
    <property type="entry name" value="UBX_domain-protein"/>
</dbReference>
<dbReference type="PROSITE" id="PS50033">
    <property type="entry name" value="UBX"/>
    <property type="match status" value="1"/>
</dbReference>
<sequence length="388" mass="43674">MSRKGYNLRERASAASDAGSAASHGRMITRSLRSSVAGQGNQVDEMHSDVNGGNRRVVRAERASPLPNVERESDAMFRNVAQNRNRLQATATPPIDFSLEFSTVHQTAIATNRWLILAFVRERLEVMPPTLPLLRNPAFQRTLARHSYVTELNANTLGGLRMANNYDVEEFPSMVVLDPRDLSEVYRFNRGILANTDVFFNELNHFFTAYPTYETMDDAVRARARRDSNHSPRDAAGLSSFTRKRQSTAFLNRSPKRGKRDDKDETLLATEAGAMSMVDKDDWKNMIAPNGVPCVLRLRFPNDLGSRTETIEVNLNTKLAAVFAFIHAQGFSPSRHMFVLSFPRRQLTIKHKNRTLEELGFTKSEMIHVEEIFADDAAESAPFKGPNA</sequence>
<protein>
    <submittedName>
        <fullName evidence="4">UBX domain-containing protein</fullName>
    </submittedName>
</protein>
<accession>A0A7I4Z3T5</accession>
<evidence type="ECO:0000259" key="2">
    <source>
        <dbReference type="PROSITE" id="PS50033"/>
    </source>
</evidence>
<dbReference type="AlphaFoldDB" id="A0A7I4Z3T5"/>
<dbReference type="Gene3D" id="3.10.20.90">
    <property type="entry name" value="Phosphatidylinositol 3-kinase Catalytic Subunit, Chain A, domain 1"/>
    <property type="match status" value="1"/>
</dbReference>
<dbReference type="GO" id="GO:0043130">
    <property type="term" value="F:ubiquitin binding"/>
    <property type="evidence" value="ECO:0007669"/>
    <property type="project" value="TreeGrafter"/>
</dbReference>
<name>A0A7I4Z3T5_HAECO</name>
<dbReference type="SMART" id="SM00166">
    <property type="entry name" value="UBX"/>
    <property type="match status" value="1"/>
</dbReference>
<dbReference type="Pfam" id="PF00789">
    <property type="entry name" value="UBX"/>
    <property type="match status" value="1"/>
</dbReference>
<feature type="region of interest" description="Disordered" evidence="1">
    <location>
        <begin position="1"/>
        <end position="26"/>
    </location>
</feature>
<dbReference type="InterPro" id="IPR036249">
    <property type="entry name" value="Thioredoxin-like_sf"/>
</dbReference>
<proteinExistence type="predicted"/>
<reference evidence="4" key="1">
    <citation type="submission" date="2020-12" db="UniProtKB">
        <authorList>
            <consortium name="WormBaseParasite"/>
        </authorList>
    </citation>
    <scope>IDENTIFICATION</scope>
    <source>
        <strain evidence="4">MHco3</strain>
    </source>
</reference>
<dbReference type="PANTHER" id="PTHR23322">
    <property type="entry name" value="FAS-ASSOCIATED PROTEIN"/>
    <property type="match status" value="1"/>
</dbReference>
<feature type="compositionally biased region" description="Low complexity" evidence="1">
    <location>
        <begin position="13"/>
        <end position="23"/>
    </location>
</feature>
<evidence type="ECO:0000256" key="1">
    <source>
        <dbReference type="SAM" id="MobiDB-lite"/>
    </source>
</evidence>
<dbReference type="InterPro" id="IPR001012">
    <property type="entry name" value="UBX_dom"/>
</dbReference>
<dbReference type="SUPFAM" id="SSF52833">
    <property type="entry name" value="Thioredoxin-like"/>
    <property type="match status" value="1"/>
</dbReference>
<dbReference type="OrthoDB" id="5876403at2759"/>
<dbReference type="WBParaSite" id="HCON_00186060-00001">
    <property type="protein sequence ID" value="HCON_00186060-00001"/>
    <property type="gene ID" value="HCON_00186060"/>
</dbReference>
<feature type="domain" description="UBX" evidence="2">
    <location>
        <begin position="289"/>
        <end position="369"/>
    </location>
</feature>
<dbReference type="InterPro" id="IPR029071">
    <property type="entry name" value="Ubiquitin-like_domsf"/>
</dbReference>